<evidence type="ECO:0000313" key="2">
    <source>
        <dbReference type="EMBL" id="GAF96146.1"/>
    </source>
</evidence>
<name>X0UA05_9ZZZZ</name>
<evidence type="ECO:0000256" key="1">
    <source>
        <dbReference type="ARBA" id="ARBA00023121"/>
    </source>
</evidence>
<sequence length="161" mass="17491">MARKVAIVTDTTADLTPEMVEELGVTVVPLQVIFGNEAYREGVEITTEEFYERLVKSRQLPTTSAPSVGDFQEVYERLLEEVDSIVSIHIGAKLSATIEAAQTARQSLAKPERIEIVDSQAVSVEIAFVAMEAVEAARAGAKLAEVKAVAESAVPRTQVRF</sequence>
<dbReference type="InterPro" id="IPR003797">
    <property type="entry name" value="DegV"/>
</dbReference>
<evidence type="ECO:0008006" key="3">
    <source>
        <dbReference type="Google" id="ProtNLM"/>
    </source>
</evidence>
<dbReference type="AlphaFoldDB" id="X0UA05"/>
<gene>
    <name evidence="2" type="ORF">S01H1_32189</name>
</gene>
<dbReference type="Gene3D" id="3.40.50.10170">
    <property type="match status" value="1"/>
</dbReference>
<accession>X0UA05</accession>
<reference evidence="2" key="1">
    <citation type="journal article" date="2014" name="Front. Microbiol.">
        <title>High frequency of phylogenetically diverse reductive dehalogenase-homologous genes in deep subseafloor sedimentary metagenomes.</title>
        <authorList>
            <person name="Kawai M."/>
            <person name="Futagami T."/>
            <person name="Toyoda A."/>
            <person name="Takaki Y."/>
            <person name="Nishi S."/>
            <person name="Hori S."/>
            <person name="Arai W."/>
            <person name="Tsubouchi T."/>
            <person name="Morono Y."/>
            <person name="Uchiyama I."/>
            <person name="Ito T."/>
            <person name="Fujiyama A."/>
            <person name="Inagaki F."/>
            <person name="Takami H."/>
        </authorList>
    </citation>
    <scope>NUCLEOTIDE SEQUENCE</scope>
    <source>
        <strain evidence="2">Expedition CK06-06</strain>
    </source>
</reference>
<dbReference type="PANTHER" id="PTHR33434:SF2">
    <property type="entry name" value="FATTY ACID-BINDING PROTEIN TM_1468"/>
    <property type="match status" value="1"/>
</dbReference>
<organism evidence="2">
    <name type="scientific">marine sediment metagenome</name>
    <dbReference type="NCBI Taxonomy" id="412755"/>
    <lineage>
        <taxon>unclassified sequences</taxon>
        <taxon>metagenomes</taxon>
        <taxon>ecological metagenomes</taxon>
    </lineage>
</organism>
<dbReference type="GO" id="GO:0008289">
    <property type="term" value="F:lipid binding"/>
    <property type="evidence" value="ECO:0007669"/>
    <property type="project" value="UniProtKB-KW"/>
</dbReference>
<dbReference type="SUPFAM" id="SSF82549">
    <property type="entry name" value="DAK1/DegV-like"/>
    <property type="match status" value="1"/>
</dbReference>
<protein>
    <recommendedName>
        <fullName evidence="3">DegV family protein</fullName>
    </recommendedName>
</protein>
<dbReference type="EMBL" id="BARS01019915">
    <property type="protein sequence ID" value="GAF96146.1"/>
    <property type="molecule type" value="Genomic_DNA"/>
</dbReference>
<keyword evidence="1" id="KW-0446">Lipid-binding</keyword>
<proteinExistence type="predicted"/>
<feature type="non-terminal residue" evidence="2">
    <location>
        <position position="161"/>
    </location>
</feature>
<dbReference type="PANTHER" id="PTHR33434">
    <property type="entry name" value="DEGV DOMAIN-CONTAINING PROTEIN DR_1986-RELATED"/>
    <property type="match status" value="1"/>
</dbReference>
<dbReference type="Pfam" id="PF02645">
    <property type="entry name" value="DegV"/>
    <property type="match status" value="1"/>
</dbReference>
<dbReference type="NCBIfam" id="TIGR00762">
    <property type="entry name" value="DegV"/>
    <property type="match status" value="1"/>
</dbReference>
<comment type="caution">
    <text evidence="2">The sequence shown here is derived from an EMBL/GenBank/DDBJ whole genome shotgun (WGS) entry which is preliminary data.</text>
</comment>
<dbReference type="InterPro" id="IPR050270">
    <property type="entry name" value="DegV_domain_contain"/>
</dbReference>
<dbReference type="PROSITE" id="PS51482">
    <property type="entry name" value="DEGV"/>
    <property type="match status" value="1"/>
</dbReference>